<dbReference type="HOGENOM" id="CLU_037170_0_0_0"/>
<protein>
    <submittedName>
        <fullName evidence="12">BchN</fullName>
    </submittedName>
</protein>
<keyword evidence="10" id="KW-0812">Transmembrane</keyword>
<sequence>MGWLYQKIKDSFFLILGTHTCAHLLQNTLGVMIFARPRFAVSLLEEGDLSAAQPDIVNQIAEIKREHNPSVIFLLSSCTPEVMKVEFEGLAHSLSTPELPVLFVPASGLDYTFAQSEDSVLQALLPFCPVAPPEDKRVVFLGSVNDAIAADFTLEAQRLGIPVAGFLPAPHFSELPPIGPNTIIAPLQPFLPKVATLLQNERNAQVLNSLFPFGPDGCRAFWEDLAAEFGIKVDLAEREAAAWERIKDHTDLLRDKKVFLTSDTLMELPLARFLRACGANVVECSTPSINRRFHSRELALLDGVRLVEQPNFDRQMRDIVAEKADLVISNMITTNPMVGHGIVAKWGTEFAFMPIHGWAGVNTLATTFTRALRRHAQLDPLGMDPIWMTGMMPSAPSGVISSASEG</sequence>
<evidence type="ECO:0000256" key="3">
    <source>
        <dbReference type="ARBA" id="ARBA00022723"/>
    </source>
</evidence>
<feature type="domain" description="Nitrogenase/oxidoreductase component 1" evidence="11">
    <location>
        <begin position="3"/>
        <end position="372"/>
    </location>
</feature>
<dbReference type="Pfam" id="PF00148">
    <property type="entry name" value="Oxidored_nitro"/>
    <property type="match status" value="1"/>
</dbReference>
<dbReference type="AlphaFoldDB" id="E1IDG3"/>
<evidence type="ECO:0000256" key="10">
    <source>
        <dbReference type="SAM" id="Phobius"/>
    </source>
</evidence>
<evidence type="ECO:0000256" key="8">
    <source>
        <dbReference type="ARBA" id="ARBA00023014"/>
    </source>
</evidence>
<evidence type="ECO:0000256" key="7">
    <source>
        <dbReference type="ARBA" id="ARBA00023004"/>
    </source>
</evidence>
<dbReference type="GO" id="GO:0016730">
    <property type="term" value="F:oxidoreductase activity, acting on iron-sulfur proteins as donors"/>
    <property type="evidence" value="ECO:0007669"/>
    <property type="project" value="InterPro"/>
</dbReference>
<evidence type="ECO:0000313" key="13">
    <source>
        <dbReference type="Proteomes" id="UP000054010"/>
    </source>
</evidence>
<dbReference type="STRING" id="765420.OSCT_1364"/>
<dbReference type="PANTHER" id="PTHR39429:SF3">
    <property type="entry name" value="LIGHT-INDEPENDENT PROTOCHLOROPHYLLIDE REDUCTASE SUBUNIT N"/>
    <property type="match status" value="1"/>
</dbReference>
<proteinExistence type="predicted"/>
<keyword evidence="6" id="KW-0560">Oxidoreductase</keyword>
<dbReference type="PIRSF" id="PIRSF000162">
    <property type="entry name" value="P_chlorophyll_rd"/>
    <property type="match status" value="1"/>
</dbReference>
<reference evidence="12 13" key="1">
    <citation type="journal article" date="2011" name="J. Bacteriol.">
        <title>Draft genome sequence of the anoxygenic filamentous phototrophic bacterium Oscillochloris trichoides subsp. DG-6.</title>
        <authorList>
            <person name="Kuznetsov B.B."/>
            <person name="Ivanovsky R.N."/>
            <person name="Keppen O.I."/>
            <person name="Sukhacheva M.V."/>
            <person name="Bumazhkin B.K."/>
            <person name="Patutina E.O."/>
            <person name="Beletsky A.V."/>
            <person name="Mardanov A.V."/>
            <person name="Baslerov R.V."/>
            <person name="Panteleeva A.N."/>
            <person name="Kolganova T.V."/>
            <person name="Ravin N.V."/>
            <person name="Skryabin K.G."/>
        </authorList>
    </citation>
    <scope>NUCLEOTIDE SEQUENCE [LARGE SCALE GENOMIC DNA]</scope>
    <source>
        <strain evidence="12 13">DG-6</strain>
    </source>
</reference>
<comment type="caution">
    <text evidence="12">The sequence shown here is derived from an EMBL/GenBank/DDBJ whole genome shotgun (WGS) entry which is preliminary data.</text>
</comment>
<evidence type="ECO:0000256" key="5">
    <source>
        <dbReference type="ARBA" id="ARBA00022840"/>
    </source>
</evidence>
<keyword evidence="8" id="KW-0411">Iron-sulfur</keyword>
<evidence type="ECO:0000313" key="12">
    <source>
        <dbReference type="EMBL" id="EFO80840.1"/>
    </source>
</evidence>
<name>E1IDG3_9CHLR</name>
<keyword evidence="13" id="KW-1185">Reference proteome</keyword>
<keyword evidence="10" id="KW-1133">Transmembrane helix</keyword>
<keyword evidence="4" id="KW-0547">Nucleotide-binding</keyword>
<dbReference type="Gene3D" id="3.40.50.1980">
    <property type="entry name" value="Nitrogenase molybdenum iron protein domain"/>
    <property type="match status" value="3"/>
</dbReference>
<dbReference type="GO" id="GO:0005524">
    <property type="term" value="F:ATP binding"/>
    <property type="evidence" value="ECO:0007669"/>
    <property type="project" value="UniProtKB-KW"/>
</dbReference>
<keyword evidence="5" id="KW-0067">ATP-binding</keyword>
<evidence type="ECO:0000256" key="2">
    <source>
        <dbReference type="ARBA" id="ARBA00022531"/>
    </source>
</evidence>
<dbReference type="InterPro" id="IPR000510">
    <property type="entry name" value="Nase/OxRdtase_comp1"/>
</dbReference>
<keyword evidence="7" id="KW-0408">Iron</keyword>
<keyword evidence="1" id="KW-0004">4Fe-4S</keyword>
<dbReference type="InterPro" id="IPR005970">
    <property type="entry name" value="Protochl_reductN"/>
</dbReference>
<evidence type="ECO:0000256" key="4">
    <source>
        <dbReference type="ARBA" id="ARBA00022741"/>
    </source>
</evidence>
<dbReference type="InterPro" id="IPR050293">
    <property type="entry name" value="LIPOR_BchN/ChlN"/>
</dbReference>
<evidence type="ECO:0000256" key="9">
    <source>
        <dbReference type="ARBA" id="ARBA00023171"/>
    </source>
</evidence>
<dbReference type="GO" id="GO:0019685">
    <property type="term" value="P:photosynthesis, dark reaction"/>
    <property type="evidence" value="ECO:0007669"/>
    <property type="project" value="InterPro"/>
</dbReference>
<accession>E1IDG3</accession>
<dbReference type="SUPFAM" id="SSF53807">
    <property type="entry name" value="Helical backbone' metal receptor"/>
    <property type="match status" value="1"/>
</dbReference>
<dbReference type="eggNOG" id="COG2710">
    <property type="taxonomic scope" value="Bacteria"/>
</dbReference>
<evidence type="ECO:0000256" key="1">
    <source>
        <dbReference type="ARBA" id="ARBA00022485"/>
    </source>
</evidence>
<keyword evidence="9" id="KW-0149">Chlorophyll biosynthesis</keyword>
<evidence type="ECO:0000256" key="6">
    <source>
        <dbReference type="ARBA" id="ARBA00023002"/>
    </source>
</evidence>
<dbReference type="EMBL" id="ADVR01000040">
    <property type="protein sequence ID" value="EFO80840.1"/>
    <property type="molecule type" value="Genomic_DNA"/>
</dbReference>
<keyword evidence="10" id="KW-0472">Membrane</keyword>
<organism evidence="12 13">
    <name type="scientific">Oscillochloris trichoides DG-6</name>
    <dbReference type="NCBI Taxonomy" id="765420"/>
    <lineage>
        <taxon>Bacteria</taxon>
        <taxon>Bacillati</taxon>
        <taxon>Chloroflexota</taxon>
        <taxon>Chloroflexia</taxon>
        <taxon>Chloroflexales</taxon>
        <taxon>Chloroflexineae</taxon>
        <taxon>Oscillochloridaceae</taxon>
        <taxon>Oscillochloris</taxon>
    </lineage>
</organism>
<dbReference type="Proteomes" id="UP000054010">
    <property type="component" value="Unassembled WGS sequence"/>
</dbReference>
<dbReference type="GO" id="GO:0046872">
    <property type="term" value="F:metal ion binding"/>
    <property type="evidence" value="ECO:0007669"/>
    <property type="project" value="UniProtKB-KW"/>
</dbReference>
<evidence type="ECO:0000259" key="11">
    <source>
        <dbReference type="Pfam" id="PF00148"/>
    </source>
</evidence>
<dbReference type="NCBIfam" id="TIGR01279">
    <property type="entry name" value="DPOR_bchN"/>
    <property type="match status" value="1"/>
</dbReference>
<dbReference type="NCBIfam" id="NF002768">
    <property type="entry name" value="PRK02842.1"/>
    <property type="match status" value="1"/>
</dbReference>
<dbReference type="GO" id="GO:0015995">
    <property type="term" value="P:chlorophyll biosynthetic process"/>
    <property type="evidence" value="ECO:0007669"/>
    <property type="project" value="UniProtKB-KW"/>
</dbReference>
<keyword evidence="3" id="KW-0479">Metal-binding</keyword>
<gene>
    <name evidence="12" type="ORF">OSCT_1364</name>
</gene>
<keyword evidence="2" id="KW-0602">Photosynthesis</keyword>
<feature type="transmembrane region" description="Helical" evidence="10">
    <location>
        <begin position="12"/>
        <end position="35"/>
    </location>
</feature>
<dbReference type="GO" id="GO:0051539">
    <property type="term" value="F:4 iron, 4 sulfur cluster binding"/>
    <property type="evidence" value="ECO:0007669"/>
    <property type="project" value="UniProtKB-KW"/>
</dbReference>
<dbReference type="PANTHER" id="PTHR39429">
    <property type="entry name" value="LIGHT-INDEPENDENT PROTOCHLOROPHYLLIDE REDUCTASE SUBUNIT N"/>
    <property type="match status" value="1"/>
</dbReference>